<protein>
    <submittedName>
        <fullName evidence="5">Mtg1, mitochondrial YlqF-like GTPase</fullName>
    </submittedName>
</protein>
<dbReference type="PANTHER" id="PTHR45782:SF4">
    <property type="entry name" value="MITOCHONDRIAL RIBOSOME-ASSOCIATED GTPASE 1"/>
    <property type="match status" value="1"/>
</dbReference>
<dbReference type="eggNOG" id="KOG2485">
    <property type="taxonomic scope" value="Eukaryota"/>
</dbReference>
<name>D8LR15_ECTSI</name>
<gene>
    <name evidence="5" type="primary">Mtg1</name>
    <name evidence="5" type="ORF">Esi_0061_0122</name>
</gene>
<feature type="region of interest" description="Disordered" evidence="3">
    <location>
        <begin position="398"/>
        <end position="425"/>
    </location>
</feature>
<dbReference type="STRING" id="2880.D8LR15"/>
<feature type="region of interest" description="Disordered" evidence="3">
    <location>
        <begin position="32"/>
        <end position="56"/>
    </location>
</feature>
<dbReference type="OrthoDB" id="269151at2759"/>
<dbReference type="Pfam" id="PF01926">
    <property type="entry name" value="MMR_HSR1"/>
    <property type="match status" value="1"/>
</dbReference>
<dbReference type="SMART" id="SM00382">
    <property type="entry name" value="AAA"/>
    <property type="match status" value="1"/>
</dbReference>
<dbReference type="EMBL" id="FN648830">
    <property type="protein sequence ID" value="CBN77688.1"/>
    <property type="molecule type" value="Genomic_DNA"/>
</dbReference>
<dbReference type="InterPro" id="IPR027417">
    <property type="entry name" value="P-loop_NTPase"/>
</dbReference>
<dbReference type="SUPFAM" id="SSF52540">
    <property type="entry name" value="P-loop containing nucleoside triphosphate hydrolases"/>
    <property type="match status" value="1"/>
</dbReference>
<dbReference type="InterPro" id="IPR006073">
    <property type="entry name" value="GTP-bd"/>
</dbReference>
<dbReference type="GO" id="GO:0032543">
    <property type="term" value="P:mitochondrial translation"/>
    <property type="evidence" value="ECO:0007669"/>
    <property type="project" value="TreeGrafter"/>
</dbReference>
<feature type="domain" description="CP-type G" evidence="4">
    <location>
        <begin position="81"/>
        <end position="258"/>
    </location>
</feature>
<dbReference type="OMA" id="GVLWPKF"/>
<evidence type="ECO:0000313" key="6">
    <source>
        <dbReference type="Proteomes" id="UP000002630"/>
    </source>
</evidence>
<dbReference type="InterPro" id="IPR003593">
    <property type="entry name" value="AAA+_ATPase"/>
</dbReference>
<organism evidence="5 6">
    <name type="scientific">Ectocarpus siliculosus</name>
    <name type="common">Brown alga</name>
    <name type="synonym">Conferva siliculosa</name>
    <dbReference type="NCBI Taxonomy" id="2880"/>
    <lineage>
        <taxon>Eukaryota</taxon>
        <taxon>Sar</taxon>
        <taxon>Stramenopiles</taxon>
        <taxon>Ochrophyta</taxon>
        <taxon>PX clade</taxon>
        <taxon>Phaeophyceae</taxon>
        <taxon>Ectocarpales</taxon>
        <taxon>Ectocarpaceae</taxon>
        <taxon>Ectocarpus</taxon>
    </lineage>
</organism>
<evidence type="ECO:0000256" key="1">
    <source>
        <dbReference type="ARBA" id="ARBA00022741"/>
    </source>
</evidence>
<keyword evidence="2" id="KW-0342">GTP-binding</keyword>
<dbReference type="PROSITE" id="PS51721">
    <property type="entry name" value="G_CP"/>
    <property type="match status" value="1"/>
</dbReference>
<evidence type="ECO:0000256" key="2">
    <source>
        <dbReference type="ARBA" id="ARBA00023134"/>
    </source>
</evidence>
<dbReference type="InParanoid" id="D8LR15"/>
<sequence>MIPRRQVPLVLAQARRCRTVTHRYQHSVAAVPAPRRSFSSTGSHESVTGMDENPTDSELMRLEEDYATLKVNWFPGHMVKATKVIREKLKQVDMVFEVRDARIPFTSANEDLDKIVGPSKARLIVLNKADLSNQALEQRVLQRFKEQGKAAVYACGRTGTNVNKLLAWARERGARRGEFSTTGAIAMVVGMPNVGKSSLINLLRGKANRGGGGGGDGEGAKQVARVGAMPGVTRQVSAFRIASNPPLYLVDTPGVMVPRVESKTAGLFLALTRAVPDSAVPSDVLVGFMLRVVRSRRSSGARDRSVTALSAPRREDDMEALLEAVERESGAEGKPAPEARRICCRFLLDAFRDGQFGRITLDSVPRRRVLKTNNAAELASGAPPPAWAQLVARRGEDRGRAEAGPVVREGRRPSASPESDLAERLVRDWSSADAWERADADARRT</sequence>
<proteinExistence type="predicted"/>
<evidence type="ECO:0000313" key="5">
    <source>
        <dbReference type="EMBL" id="CBN77688.1"/>
    </source>
</evidence>
<dbReference type="GO" id="GO:0005739">
    <property type="term" value="C:mitochondrion"/>
    <property type="evidence" value="ECO:0007669"/>
    <property type="project" value="TreeGrafter"/>
</dbReference>
<keyword evidence="1" id="KW-0547">Nucleotide-binding</keyword>
<dbReference type="FunCoup" id="D8LR15">
    <property type="interactions" value="267"/>
</dbReference>
<keyword evidence="6" id="KW-1185">Reference proteome</keyword>
<dbReference type="CDD" id="cd01856">
    <property type="entry name" value="YlqF"/>
    <property type="match status" value="1"/>
</dbReference>
<dbReference type="InterPro" id="IPR030378">
    <property type="entry name" value="G_CP_dom"/>
</dbReference>
<feature type="compositionally biased region" description="Polar residues" evidence="3">
    <location>
        <begin position="37"/>
        <end position="46"/>
    </location>
</feature>
<dbReference type="AlphaFoldDB" id="D8LR15"/>
<dbReference type="Gene3D" id="3.40.50.300">
    <property type="entry name" value="P-loop containing nucleotide triphosphate hydrolases"/>
    <property type="match status" value="1"/>
</dbReference>
<dbReference type="Proteomes" id="UP000002630">
    <property type="component" value="Linkage Group LG18"/>
</dbReference>
<dbReference type="PANTHER" id="PTHR45782">
    <property type="entry name" value="MITOCHONDRIAL RIBOSOME-ASSOCIATED GTPASE 1"/>
    <property type="match status" value="1"/>
</dbReference>
<evidence type="ECO:0000256" key="3">
    <source>
        <dbReference type="SAM" id="MobiDB-lite"/>
    </source>
</evidence>
<reference evidence="5 6" key="1">
    <citation type="journal article" date="2010" name="Nature">
        <title>The Ectocarpus genome and the independent evolution of multicellularity in brown algae.</title>
        <authorList>
            <person name="Cock J.M."/>
            <person name="Sterck L."/>
            <person name="Rouze P."/>
            <person name="Scornet D."/>
            <person name="Allen A.E."/>
            <person name="Amoutzias G."/>
            <person name="Anthouard V."/>
            <person name="Artiguenave F."/>
            <person name="Aury J.M."/>
            <person name="Badger J.H."/>
            <person name="Beszteri B."/>
            <person name="Billiau K."/>
            <person name="Bonnet E."/>
            <person name="Bothwell J.H."/>
            <person name="Bowler C."/>
            <person name="Boyen C."/>
            <person name="Brownlee C."/>
            <person name="Carrano C.J."/>
            <person name="Charrier B."/>
            <person name="Cho G.Y."/>
            <person name="Coelho S.M."/>
            <person name="Collen J."/>
            <person name="Corre E."/>
            <person name="Da Silva C."/>
            <person name="Delage L."/>
            <person name="Delaroque N."/>
            <person name="Dittami S.M."/>
            <person name="Doulbeau S."/>
            <person name="Elias M."/>
            <person name="Farnham G."/>
            <person name="Gachon C.M."/>
            <person name="Gschloessl B."/>
            <person name="Heesch S."/>
            <person name="Jabbari K."/>
            <person name="Jubin C."/>
            <person name="Kawai H."/>
            <person name="Kimura K."/>
            <person name="Kloareg B."/>
            <person name="Kupper F.C."/>
            <person name="Lang D."/>
            <person name="Le Bail A."/>
            <person name="Leblanc C."/>
            <person name="Lerouge P."/>
            <person name="Lohr M."/>
            <person name="Lopez P.J."/>
            <person name="Martens C."/>
            <person name="Maumus F."/>
            <person name="Michel G."/>
            <person name="Miranda-Saavedra D."/>
            <person name="Morales J."/>
            <person name="Moreau H."/>
            <person name="Motomura T."/>
            <person name="Nagasato C."/>
            <person name="Napoli C.A."/>
            <person name="Nelson D.R."/>
            <person name="Nyvall-Collen P."/>
            <person name="Peters A.F."/>
            <person name="Pommier C."/>
            <person name="Potin P."/>
            <person name="Poulain J."/>
            <person name="Quesneville H."/>
            <person name="Read B."/>
            <person name="Rensing S.A."/>
            <person name="Ritter A."/>
            <person name="Rousvoal S."/>
            <person name="Samanta M."/>
            <person name="Samson G."/>
            <person name="Schroeder D.C."/>
            <person name="Segurens B."/>
            <person name="Strittmatter M."/>
            <person name="Tonon T."/>
            <person name="Tregear J.W."/>
            <person name="Valentin K."/>
            <person name="von Dassow P."/>
            <person name="Yamagishi T."/>
            <person name="Van de Peer Y."/>
            <person name="Wincker P."/>
        </authorList>
    </citation>
    <scope>NUCLEOTIDE SEQUENCE [LARGE SCALE GENOMIC DNA]</scope>
    <source>
        <strain evidence="6">Ec32 / CCAP1310/4</strain>
    </source>
</reference>
<accession>D8LR15</accession>
<evidence type="ECO:0000259" key="4">
    <source>
        <dbReference type="PROSITE" id="PS51721"/>
    </source>
</evidence>
<dbReference type="GO" id="GO:0003924">
    <property type="term" value="F:GTPase activity"/>
    <property type="evidence" value="ECO:0007669"/>
    <property type="project" value="TreeGrafter"/>
</dbReference>
<dbReference type="EMBL" id="FN649743">
    <property type="protein sequence ID" value="CBN77688.1"/>
    <property type="molecule type" value="Genomic_DNA"/>
</dbReference>
<dbReference type="GO" id="GO:0005525">
    <property type="term" value="F:GTP binding"/>
    <property type="evidence" value="ECO:0007669"/>
    <property type="project" value="UniProtKB-KW"/>
</dbReference>